<name>A0AAD5U4P7_9FUNG</name>
<dbReference type="AlphaFoldDB" id="A0AAD5U4P7"/>
<evidence type="ECO:0000259" key="7">
    <source>
        <dbReference type="PROSITE" id="PS50259"/>
    </source>
</evidence>
<evidence type="ECO:0000313" key="9">
    <source>
        <dbReference type="Proteomes" id="UP001211065"/>
    </source>
</evidence>
<feature type="transmembrane region" description="Helical" evidence="6">
    <location>
        <begin position="169"/>
        <end position="191"/>
    </location>
</feature>
<keyword evidence="2 6" id="KW-0812">Transmembrane</keyword>
<dbReference type="InterPro" id="IPR000742">
    <property type="entry name" value="EGF"/>
</dbReference>
<dbReference type="Pfam" id="PF00003">
    <property type="entry name" value="7tm_3"/>
    <property type="match status" value="1"/>
</dbReference>
<feature type="transmembrane region" description="Helical" evidence="6">
    <location>
        <begin position="138"/>
        <end position="163"/>
    </location>
</feature>
<accession>A0AAD5U4P7</accession>
<gene>
    <name evidence="8" type="ORF">HK099_003594</name>
</gene>
<evidence type="ECO:0000256" key="5">
    <source>
        <dbReference type="ARBA" id="ARBA00023180"/>
    </source>
</evidence>
<keyword evidence="9" id="KW-1185">Reference proteome</keyword>
<organism evidence="8 9">
    <name type="scientific">Clydaea vesicula</name>
    <dbReference type="NCBI Taxonomy" id="447962"/>
    <lineage>
        <taxon>Eukaryota</taxon>
        <taxon>Fungi</taxon>
        <taxon>Fungi incertae sedis</taxon>
        <taxon>Chytridiomycota</taxon>
        <taxon>Chytridiomycota incertae sedis</taxon>
        <taxon>Chytridiomycetes</taxon>
        <taxon>Lobulomycetales</taxon>
        <taxon>Lobulomycetaceae</taxon>
        <taxon>Clydaea</taxon>
    </lineage>
</organism>
<evidence type="ECO:0000256" key="1">
    <source>
        <dbReference type="ARBA" id="ARBA00004141"/>
    </source>
</evidence>
<evidence type="ECO:0000256" key="4">
    <source>
        <dbReference type="ARBA" id="ARBA00023136"/>
    </source>
</evidence>
<comment type="caution">
    <text evidence="8">The sequence shown here is derived from an EMBL/GenBank/DDBJ whole genome shotgun (WGS) entry which is preliminary data.</text>
</comment>
<evidence type="ECO:0000256" key="3">
    <source>
        <dbReference type="ARBA" id="ARBA00022989"/>
    </source>
</evidence>
<dbReference type="InterPro" id="IPR050726">
    <property type="entry name" value="mGluR"/>
</dbReference>
<dbReference type="GO" id="GO:0004930">
    <property type="term" value="F:G protein-coupled receptor activity"/>
    <property type="evidence" value="ECO:0007669"/>
    <property type="project" value="InterPro"/>
</dbReference>
<dbReference type="PROSITE" id="PS00022">
    <property type="entry name" value="EGF_1"/>
    <property type="match status" value="1"/>
</dbReference>
<dbReference type="EMBL" id="JADGJW010000237">
    <property type="protein sequence ID" value="KAJ3221311.1"/>
    <property type="molecule type" value="Genomic_DNA"/>
</dbReference>
<dbReference type="InterPro" id="IPR017978">
    <property type="entry name" value="GPCR_3_C"/>
</dbReference>
<keyword evidence="4 6" id="KW-0472">Membrane</keyword>
<sequence>MAIKFSLNSTDIPTGVSCPANCGNGTCALPLQCICNEGYTRDVTLFQNKQLDCTVPVCQTPCGYGECISPNVCKCQKNYYGQDCSMYSLELQTPGITYQIYNGIIGVTNVVLAVGAVVAFIGLKYSSFTKVKKFGLDLLQFTILGSVIGHAGVVTGMIFPSIATCTLKYILYIIGLTLILSSLFIRSWRVYYIFERPTSVSSSTIITFKKLMMIMLFFVAISTIGLIISILSDIPSTKTMTDIDMEYFYLACTIPTQVGGIMGLIIIALNAQLSKSVPADFRESKAFIISYLIFFILVCQTVAEYLKYSETIKTAIFGMLSALLFSVPTFFIVIPKLYLVLSSKSRKSTDPNKSSQSIGTVSTSFASLTLTPIKKLGNEVVMGNFAHLTPGLLGKWTRKVAYYDRKTNLFTLIPMVSLEIEERVLSCFQINGKNSKLVYKPTKKVEDKVGNMNFNNETLKKLEPNKNNVNEKGFAAHSDDESLFKETVEFMIICGGESHRVLLVDEDKEQIKLWKSLAEELSKSSNRAAEQPRTDILMDGQTFFFQVDLELFMEQNEKKMEKNCLTYTLKEVSQTIKEKVTGTQKKKNINYNIAQVDEDDEQIKLWKSLVEELSKAATEPQ</sequence>
<dbReference type="PANTHER" id="PTHR24060">
    <property type="entry name" value="METABOTROPIC GLUTAMATE RECEPTOR"/>
    <property type="match status" value="1"/>
</dbReference>
<dbReference type="SUPFAM" id="SSF57184">
    <property type="entry name" value="Growth factor receptor domain"/>
    <property type="match status" value="1"/>
</dbReference>
<dbReference type="Proteomes" id="UP001211065">
    <property type="component" value="Unassembled WGS sequence"/>
</dbReference>
<proteinExistence type="predicted"/>
<protein>
    <recommendedName>
        <fullName evidence="7">G-protein coupled receptors family 3 profile domain-containing protein</fullName>
    </recommendedName>
</protein>
<feature type="domain" description="G-protein coupled receptors family 3 profile" evidence="7">
    <location>
        <begin position="112"/>
        <end position="356"/>
    </location>
</feature>
<dbReference type="InterPro" id="IPR009030">
    <property type="entry name" value="Growth_fac_rcpt_cys_sf"/>
</dbReference>
<feature type="transmembrane region" description="Helical" evidence="6">
    <location>
        <begin position="285"/>
        <end position="303"/>
    </location>
</feature>
<feature type="transmembrane region" description="Helical" evidence="6">
    <location>
        <begin position="315"/>
        <end position="339"/>
    </location>
</feature>
<dbReference type="PROSITE" id="PS50259">
    <property type="entry name" value="G_PROTEIN_RECEP_F3_4"/>
    <property type="match status" value="1"/>
</dbReference>
<keyword evidence="5" id="KW-0325">Glycoprotein</keyword>
<feature type="transmembrane region" description="Helical" evidence="6">
    <location>
        <begin position="100"/>
        <end position="126"/>
    </location>
</feature>
<reference evidence="8" key="1">
    <citation type="submission" date="2020-05" db="EMBL/GenBank/DDBJ databases">
        <title>Phylogenomic resolution of chytrid fungi.</title>
        <authorList>
            <person name="Stajich J.E."/>
            <person name="Amses K."/>
            <person name="Simmons R."/>
            <person name="Seto K."/>
            <person name="Myers J."/>
            <person name="Bonds A."/>
            <person name="Quandt C.A."/>
            <person name="Barry K."/>
            <person name="Liu P."/>
            <person name="Grigoriev I."/>
            <person name="Longcore J.E."/>
            <person name="James T.Y."/>
        </authorList>
    </citation>
    <scope>NUCLEOTIDE SEQUENCE</scope>
    <source>
        <strain evidence="8">JEL0476</strain>
    </source>
</reference>
<dbReference type="Gene3D" id="2.10.25.10">
    <property type="entry name" value="Laminin"/>
    <property type="match status" value="1"/>
</dbReference>
<keyword evidence="3 6" id="KW-1133">Transmembrane helix</keyword>
<comment type="subcellular location">
    <subcellularLocation>
        <location evidence="1">Membrane</location>
        <topology evidence="1">Multi-pass membrane protein</topology>
    </subcellularLocation>
</comment>
<feature type="transmembrane region" description="Helical" evidence="6">
    <location>
        <begin position="211"/>
        <end position="232"/>
    </location>
</feature>
<feature type="transmembrane region" description="Helical" evidence="6">
    <location>
        <begin position="247"/>
        <end position="273"/>
    </location>
</feature>
<evidence type="ECO:0000313" key="8">
    <source>
        <dbReference type="EMBL" id="KAJ3221311.1"/>
    </source>
</evidence>
<evidence type="ECO:0000256" key="2">
    <source>
        <dbReference type="ARBA" id="ARBA00022692"/>
    </source>
</evidence>
<evidence type="ECO:0000256" key="6">
    <source>
        <dbReference type="SAM" id="Phobius"/>
    </source>
</evidence>
<dbReference type="GO" id="GO:0016020">
    <property type="term" value="C:membrane"/>
    <property type="evidence" value="ECO:0007669"/>
    <property type="project" value="UniProtKB-SubCell"/>
</dbReference>